<proteinExistence type="inferred from homology"/>
<evidence type="ECO:0000313" key="12">
    <source>
        <dbReference type="Proteomes" id="UP000734854"/>
    </source>
</evidence>
<dbReference type="InterPro" id="IPR036378">
    <property type="entry name" value="FAS1_dom_sf"/>
</dbReference>
<evidence type="ECO:0000256" key="9">
    <source>
        <dbReference type="SAM" id="Phobius"/>
    </source>
</evidence>
<feature type="region of interest" description="Disordered" evidence="8">
    <location>
        <begin position="219"/>
        <end position="255"/>
    </location>
</feature>
<evidence type="ECO:0000256" key="7">
    <source>
        <dbReference type="ARBA" id="ARBA00024686"/>
    </source>
</evidence>
<dbReference type="Proteomes" id="UP000734854">
    <property type="component" value="Unassembled WGS sequence"/>
</dbReference>
<gene>
    <name evidence="11" type="ORF">ZIOFF_028359</name>
</gene>
<dbReference type="FunFam" id="2.30.180.10:FF:000012">
    <property type="entry name" value="Fasciclin-like arabinogalactan protein 7"/>
    <property type="match status" value="1"/>
</dbReference>
<evidence type="ECO:0000256" key="2">
    <source>
        <dbReference type="ARBA" id="ARBA00007843"/>
    </source>
</evidence>
<dbReference type="EMBL" id="JACMSC010000008">
    <property type="protein sequence ID" value="KAG6510349.1"/>
    <property type="molecule type" value="Genomic_DNA"/>
</dbReference>
<protein>
    <recommendedName>
        <fullName evidence="10">FAS1 domain-containing protein</fullName>
    </recommendedName>
</protein>
<dbReference type="InterPro" id="IPR000782">
    <property type="entry name" value="FAS1_domain"/>
</dbReference>
<keyword evidence="9" id="KW-0812">Transmembrane</keyword>
<keyword evidence="4" id="KW-0449">Lipoprotein</keyword>
<comment type="function">
    <text evidence="7">May be a cell surface adhesion protein.</text>
</comment>
<evidence type="ECO:0000256" key="4">
    <source>
        <dbReference type="ARBA" id="ARBA00022622"/>
    </source>
</evidence>
<evidence type="ECO:0000256" key="8">
    <source>
        <dbReference type="SAM" id="MobiDB-lite"/>
    </source>
</evidence>
<dbReference type="PANTHER" id="PTHR32077:SF3">
    <property type="entry name" value="FASCICLIN-LIKE ARABINOGALACTAN PROTEIN 7"/>
    <property type="match status" value="1"/>
</dbReference>
<keyword evidence="5" id="KW-0732">Signal</keyword>
<evidence type="ECO:0000259" key="10">
    <source>
        <dbReference type="PROSITE" id="PS50213"/>
    </source>
</evidence>
<sequence>MEKGRGPLAGRDLHEEKILEKKMGLSSLFCATALLVSLISSSATAQSPPAPFLPPSPAPAPAPHFVNLTDLLSVAGPFGTFLNYLLQTKVIDTFQNQANDTKQGITLFVPNNAAFASLERSDLGNLTQDQLKSLLLYHAFPKYYSLSDFRNLSNSNPVSTMAGGQYTLNVTDSSGLIHVASSWSNPKIFSSVWATSPAAVYAINRVLLPQAIFSSDPPLAPAPAPAPETTKPSDVAPPRSEIASAPKSSESSTSGALSHSSGASLFNHLVCAVFGSLILVLRKVMATKQGKKLLMPFVALYCMFWVMLPWTTRQELVELEVDYGMSHVD</sequence>
<evidence type="ECO:0000256" key="1">
    <source>
        <dbReference type="ARBA" id="ARBA00004609"/>
    </source>
</evidence>
<dbReference type="GO" id="GO:0005886">
    <property type="term" value="C:plasma membrane"/>
    <property type="evidence" value="ECO:0007669"/>
    <property type="project" value="UniProtKB-SubCell"/>
</dbReference>
<keyword evidence="4" id="KW-0325">Glycoprotein</keyword>
<dbReference type="GO" id="GO:0009834">
    <property type="term" value="P:plant-type secondary cell wall biogenesis"/>
    <property type="evidence" value="ECO:0007669"/>
    <property type="project" value="TreeGrafter"/>
</dbReference>
<organism evidence="11 12">
    <name type="scientific">Zingiber officinale</name>
    <name type="common">Ginger</name>
    <name type="synonym">Amomum zingiber</name>
    <dbReference type="NCBI Taxonomy" id="94328"/>
    <lineage>
        <taxon>Eukaryota</taxon>
        <taxon>Viridiplantae</taxon>
        <taxon>Streptophyta</taxon>
        <taxon>Embryophyta</taxon>
        <taxon>Tracheophyta</taxon>
        <taxon>Spermatophyta</taxon>
        <taxon>Magnoliopsida</taxon>
        <taxon>Liliopsida</taxon>
        <taxon>Zingiberales</taxon>
        <taxon>Zingiberaceae</taxon>
        <taxon>Zingiber</taxon>
    </lineage>
</organism>
<reference evidence="11 12" key="1">
    <citation type="submission" date="2020-08" db="EMBL/GenBank/DDBJ databases">
        <title>Plant Genome Project.</title>
        <authorList>
            <person name="Zhang R.-G."/>
        </authorList>
    </citation>
    <scope>NUCLEOTIDE SEQUENCE [LARGE SCALE GENOMIC DNA]</scope>
    <source>
        <tissue evidence="11">Rhizome</tissue>
    </source>
</reference>
<keyword evidence="4" id="KW-0336">GPI-anchor</keyword>
<keyword evidence="12" id="KW-1185">Reference proteome</keyword>
<accession>A0A8J5GZL0</accession>
<dbReference type="Pfam" id="PF02469">
    <property type="entry name" value="Fasciclin"/>
    <property type="match status" value="1"/>
</dbReference>
<dbReference type="SMART" id="SM00554">
    <property type="entry name" value="FAS1"/>
    <property type="match status" value="1"/>
</dbReference>
<dbReference type="PROSITE" id="PS50213">
    <property type="entry name" value="FAS1"/>
    <property type="match status" value="1"/>
</dbReference>
<comment type="caution">
    <text evidence="11">The sequence shown here is derived from an EMBL/GenBank/DDBJ whole genome shotgun (WGS) entry which is preliminary data.</text>
</comment>
<keyword evidence="6 9" id="KW-0472">Membrane</keyword>
<evidence type="ECO:0000256" key="3">
    <source>
        <dbReference type="ARBA" id="ARBA00022475"/>
    </source>
</evidence>
<comment type="similarity">
    <text evidence="2">Belongs to the fasciclin-like AGP family.</text>
</comment>
<dbReference type="InterPro" id="IPR045003">
    <property type="entry name" value="FLA_A"/>
</dbReference>
<feature type="transmembrane region" description="Helical" evidence="9">
    <location>
        <begin position="293"/>
        <end position="311"/>
    </location>
</feature>
<dbReference type="GO" id="GO:0098552">
    <property type="term" value="C:side of membrane"/>
    <property type="evidence" value="ECO:0007669"/>
    <property type="project" value="UniProtKB-KW"/>
</dbReference>
<feature type="domain" description="FAS1" evidence="10">
    <location>
        <begin position="65"/>
        <end position="207"/>
    </location>
</feature>
<feature type="compositionally biased region" description="Low complexity" evidence="8">
    <location>
        <begin position="240"/>
        <end position="255"/>
    </location>
</feature>
<dbReference type="AlphaFoldDB" id="A0A8J5GZL0"/>
<dbReference type="PANTHER" id="PTHR32077">
    <property type="entry name" value="FASCICLIN-LIKE ARABINOGALACTAN PROTEIN"/>
    <property type="match status" value="1"/>
</dbReference>
<dbReference type="Gene3D" id="2.30.180.10">
    <property type="entry name" value="FAS1 domain"/>
    <property type="match status" value="1"/>
</dbReference>
<evidence type="ECO:0000256" key="5">
    <source>
        <dbReference type="ARBA" id="ARBA00022729"/>
    </source>
</evidence>
<name>A0A8J5GZL0_ZINOF</name>
<comment type="subcellular location">
    <subcellularLocation>
        <location evidence="1">Cell membrane</location>
        <topology evidence="1">Lipid-anchor</topology>
        <topology evidence="1">GPI-anchor</topology>
    </subcellularLocation>
</comment>
<keyword evidence="9" id="KW-1133">Transmembrane helix</keyword>
<evidence type="ECO:0000313" key="11">
    <source>
        <dbReference type="EMBL" id="KAG6510349.1"/>
    </source>
</evidence>
<keyword evidence="3" id="KW-1003">Cell membrane</keyword>
<feature type="transmembrane region" description="Helical" evidence="9">
    <location>
        <begin position="262"/>
        <end position="281"/>
    </location>
</feature>
<evidence type="ECO:0000256" key="6">
    <source>
        <dbReference type="ARBA" id="ARBA00023136"/>
    </source>
</evidence>
<dbReference type="SUPFAM" id="SSF82153">
    <property type="entry name" value="FAS1 domain"/>
    <property type="match status" value="1"/>
</dbReference>